<dbReference type="PROSITE" id="PS50889">
    <property type="entry name" value="S4"/>
    <property type="match status" value="1"/>
</dbReference>
<organism evidence="4 5">
    <name type="scientific">Roseovarius atlanticus</name>
    <dbReference type="NCBI Taxonomy" id="1641875"/>
    <lineage>
        <taxon>Bacteria</taxon>
        <taxon>Pseudomonadati</taxon>
        <taxon>Pseudomonadota</taxon>
        <taxon>Alphaproteobacteria</taxon>
        <taxon>Rhodobacterales</taxon>
        <taxon>Roseobacteraceae</taxon>
        <taxon>Roseovarius</taxon>
    </lineage>
</organism>
<dbReference type="SMART" id="SM00363">
    <property type="entry name" value="S4"/>
    <property type="match status" value="1"/>
</dbReference>
<dbReference type="Pfam" id="PF01479">
    <property type="entry name" value="S4"/>
    <property type="match status" value="1"/>
</dbReference>
<reference evidence="4 5" key="1">
    <citation type="submission" date="2015-04" db="EMBL/GenBank/DDBJ databases">
        <title>The draft genome sequence of Roseovarius sp.R12b.</title>
        <authorList>
            <person name="Li G."/>
            <person name="Lai Q."/>
            <person name="Shao Z."/>
            <person name="Yan P."/>
        </authorList>
    </citation>
    <scope>NUCLEOTIDE SEQUENCE [LARGE SCALE GENOMIC DNA]</scope>
    <source>
        <strain evidence="4 5">R12B</strain>
    </source>
</reference>
<evidence type="ECO:0000313" key="4">
    <source>
        <dbReference type="EMBL" id="KRS12867.1"/>
    </source>
</evidence>
<dbReference type="Gene3D" id="3.10.290.10">
    <property type="entry name" value="RNA-binding S4 domain"/>
    <property type="match status" value="1"/>
</dbReference>
<evidence type="ECO:0000313" key="5">
    <source>
        <dbReference type="Proteomes" id="UP000051295"/>
    </source>
</evidence>
<keyword evidence="4" id="KW-0030">Aminoacyl-tRNA synthetase</keyword>
<dbReference type="STRING" id="1641875.XM53_09905"/>
<dbReference type="RefSeq" id="WP_057792818.1">
    <property type="nucleotide sequence ID" value="NZ_LAXJ01000008.1"/>
</dbReference>
<dbReference type="GO" id="GO:0003723">
    <property type="term" value="F:RNA binding"/>
    <property type="evidence" value="ECO:0007669"/>
    <property type="project" value="UniProtKB-KW"/>
</dbReference>
<accession>A0A0T5NV88</accession>
<dbReference type="PATRIC" id="fig|1641875.4.peg.4394"/>
<feature type="region of interest" description="Disordered" evidence="2">
    <location>
        <begin position="79"/>
        <end position="125"/>
    </location>
</feature>
<dbReference type="OrthoDB" id="9797176at2"/>
<evidence type="ECO:0000256" key="2">
    <source>
        <dbReference type="SAM" id="MobiDB-lite"/>
    </source>
</evidence>
<dbReference type="AlphaFoldDB" id="A0A0T5NV88"/>
<dbReference type="SUPFAM" id="SSF55174">
    <property type="entry name" value="Alpha-L RNA-binding motif"/>
    <property type="match status" value="1"/>
</dbReference>
<dbReference type="GO" id="GO:0004812">
    <property type="term" value="F:aminoacyl-tRNA ligase activity"/>
    <property type="evidence" value="ECO:0007669"/>
    <property type="project" value="UniProtKB-KW"/>
</dbReference>
<evidence type="ECO:0000256" key="1">
    <source>
        <dbReference type="PROSITE-ProRule" id="PRU00182"/>
    </source>
</evidence>
<dbReference type="Proteomes" id="UP000051295">
    <property type="component" value="Unassembled WGS sequence"/>
</dbReference>
<dbReference type="EMBL" id="LAXJ01000008">
    <property type="protein sequence ID" value="KRS12867.1"/>
    <property type="molecule type" value="Genomic_DNA"/>
</dbReference>
<dbReference type="InterPro" id="IPR002942">
    <property type="entry name" value="S4_RNA-bd"/>
</dbReference>
<feature type="domain" description="RNA-binding S4" evidence="3">
    <location>
        <begin position="9"/>
        <end position="74"/>
    </location>
</feature>
<keyword evidence="4" id="KW-0436">Ligase</keyword>
<gene>
    <name evidence="4" type="ORF">XM53_09905</name>
</gene>
<evidence type="ECO:0000259" key="3">
    <source>
        <dbReference type="SMART" id="SM00363"/>
    </source>
</evidence>
<dbReference type="CDD" id="cd00165">
    <property type="entry name" value="S4"/>
    <property type="match status" value="1"/>
</dbReference>
<keyword evidence="5" id="KW-1185">Reference proteome</keyword>
<dbReference type="InterPro" id="IPR036986">
    <property type="entry name" value="S4_RNA-bd_sf"/>
</dbReference>
<proteinExistence type="predicted"/>
<name>A0A0T5NV88_9RHOB</name>
<sequence>MSDAGQPKIRLDKWLWHARFFKTRSLATKLVTGGHVRVNSQRVSKASSSVKPGDVLTFPKERDIRVIRIVAVGERRGPAPEAQALYDDLDPPKPRDWQAEPQNPRYEGKGRPTKKDRRKLDQETR</sequence>
<keyword evidence="1" id="KW-0694">RNA-binding</keyword>
<comment type="caution">
    <text evidence="4">The sequence shown here is derived from an EMBL/GenBank/DDBJ whole genome shotgun (WGS) entry which is preliminary data.</text>
</comment>
<protein>
    <submittedName>
        <fullName evidence="4">tRNA synthetase RNA-binding protein</fullName>
    </submittedName>
</protein>